<dbReference type="PANTHER" id="PTHR43537">
    <property type="entry name" value="TRANSCRIPTIONAL REGULATOR, GNTR FAMILY"/>
    <property type="match status" value="1"/>
</dbReference>
<keyword evidence="6" id="KW-1185">Reference proteome</keyword>
<dbReference type="SUPFAM" id="SSF48008">
    <property type="entry name" value="GntR ligand-binding domain-like"/>
    <property type="match status" value="1"/>
</dbReference>
<evidence type="ECO:0000256" key="3">
    <source>
        <dbReference type="ARBA" id="ARBA00023163"/>
    </source>
</evidence>
<dbReference type="SUPFAM" id="SSF46785">
    <property type="entry name" value="Winged helix' DNA-binding domain"/>
    <property type="match status" value="1"/>
</dbReference>
<evidence type="ECO:0000259" key="4">
    <source>
        <dbReference type="PROSITE" id="PS50949"/>
    </source>
</evidence>
<gene>
    <name evidence="5" type="ORF">LNKW23_18800</name>
</gene>
<dbReference type="InterPro" id="IPR000524">
    <property type="entry name" value="Tscrpt_reg_HTH_GntR"/>
</dbReference>
<evidence type="ECO:0000313" key="5">
    <source>
        <dbReference type="EMBL" id="GMG82667.1"/>
    </source>
</evidence>
<organism evidence="5 6">
    <name type="scientific">Paralimibaculum aggregatum</name>
    <dbReference type="NCBI Taxonomy" id="3036245"/>
    <lineage>
        <taxon>Bacteria</taxon>
        <taxon>Pseudomonadati</taxon>
        <taxon>Pseudomonadota</taxon>
        <taxon>Alphaproteobacteria</taxon>
        <taxon>Rhodobacterales</taxon>
        <taxon>Paracoccaceae</taxon>
        <taxon>Paralimibaculum</taxon>
    </lineage>
</organism>
<evidence type="ECO:0000256" key="1">
    <source>
        <dbReference type="ARBA" id="ARBA00023015"/>
    </source>
</evidence>
<evidence type="ECO:0000256" key="2">
    <source>
        <dbReference type="ARBA" id="ARBA00023125"/>
    </source>
</evidence>
<accession>A0ABQ6LHA2</accession>
<dbReference type="CDD" id="cd07377">
    <property type="entry name" value="WHTH_GntR"/>
    <property type="match status" value="1"/>
</dbReference>
<dbReference type="InterPro" id="IPR011711">
    <property type="entry name" value="GntR_C"/>
</dbReference>
<dbReference type="InterPro" id="IPR036388">
    <property type="entry name" value="WH-like_DNA-bd_sf"/>
</dbReference>
<dbReference type="SMART" id="SM00895">
    <property type="entry name" value="FCD"/>
    <property type="match status" value="1"/>
</dbReference>
<dbReference type="RefSeq" id="WP_285671452.1">
    <property type="nucleotide sequence ID" value="NZ_BSYI01000012.1"/>
</dbReference>
<protein>
    <submittedName>
        <fullName evidence="5">GntR family transcriptional regulator</fullName>
    </submittedName>
</protein>
<dbReference type="Gene3D" id="1.10.10.10">
    <property type="entry name" value="Winged helix-like DNA-binding domain superfamily/Winged helix DNA-binding domain"/>
    <property type="match status" value="1"/>
</dbReference>
<dbReference type="Pfam" id="PF00392">
    <property type="entry name" value="GntR"/>
    <property type="match status" value="1"/>
</dbReference>
<dbReference type="Pfam" id="PF07729">
    <property type="entry name" value="FCD"/>
    <property type="match status" value="1"/>
</dbReference>
<feature type="domain" description="HTH gntR-type" evidence="4">
    <location>
        <begin position="13"/>
        <end position="80"/>
    </location>
</feature>
<comment type="caution">
    <text evidence="5">The sequence shown here is derived from an EMBL/GenBank/DDBJ whole genome shotgun (WGS) entry which is preliminary data.</text>
</comment>
<name>A0ABQ6LHA2_9RHOB</name>
<keyword evidence="3" id="KW-0804">Transcription</keyword>
<dbReference type="EMBL" id="BSYI01000012">
    <property type="protein sequence ID" value="GMG82667.1"/>
    <property type="molecule type" value="Genomic_DNA"/>
</dbReference>
<dbReference type="PROSITE" id="PS50949">
    <property type="entry name" value="HTH_GNTR"/>
    <property type="match status" value="1"/>
</dbReference>
<dbReference type="Proteomes" id="UP001239909">
    <property type="component" value="Unassembled WGS sequence"/>
</dbReference>
<keyword evidence="2" id="KW-0238">DNA-binding</keyword>
<proteinExistence type="predicted"/>
<dbReference type="PANTHER" id="PTHR43537:SF6">
    <property type="entry name" value="HTH-TYPE TRANSCRIPTIONAL REPRESSOR RSPR"/>
    <property type="match status" value="1"/>
</dbReference>
<dbReference type="SMART" id="SM00345">
    <property type="entry name" value="HTH_GNTR"/>
    <property type="match status" value="1"/>
</dbReference>
<dbReference type="InterPro" id="IPR036390">
    <property type="entry name" value="WH_DNA-bd_sf"/>
</dbReference>
<dbReference type="Gene3D" id="1.20.120.530">
    <property type="entry name" value="GntR ligand-binding domain-like"/>
    <property type="match status" value="1"/>
</dbReference>
<sequence>MSRRLSAIDTVRRTAADDIFERLRAEIVSMRLTPGTKLSEADIARRFEVSRQPVREAFIRLSNSNLVAIRPQRATVVRRISKTEVLETRFIRTALEVELVRLACDRGIRGREAGFEASLAMQRSAVEARDTDRFNALDYDFHRLICEAAGRAFAFRRIAENKVYVDRLCMLSLADKAGLDEILEDHETIYARLRGGDSAGAIAAMRLHLTRLDATVAEAQAAYPDYFED</sequence>
<reference evidence="5 6" key="1">
    <citation type="submission" date="2023-04" db="EMBL/GenBank/DDBJ databases">
        <title>Marinoamorphus aggregata gen. nov., sp. Nov., isolate from tissue of brittle star Ophioplocus japonicus.</title>
        <authorList>
            <person name="Kawano K."/>
            <person name="Sawayama S."/>
            <person name="Nakagawa S."/>
        </authorList>
    </citation>
    <scope>NUCLEOTIDE SEQUENCE [LARGE SCALE GENOMIC DNA]</scope>
    <source>
        <strain evidence="5 6">NKW23</strain>
    </source>
</reference>
<evidence type="ECO:0000313" key="6">
    <source>
        <dbReference type="Proteomes" id="UP001239909"/>
    </source>
</evidence>
<dbReference type="InterPro" id="IPR008920">
    <property type="entry name" value="TF_FadR/GntR_C"/>
</dbReference>
<keyword evidence="1" id="KW-0805">Transcription regulation</keyword>